<dbReference type="AlphaFoldDB" id="A0A2V1ED04"/>
<keyword evidence="2" id="KW-1185">Reference proteome</keyword>
<evidence type="ECO:0000313" key="1">
    <source>
        <dbReference type="EMBL" id="PVI07135.1"/>
    </source>
</evidence>
<dbReference type="EMBL" id="KZ805305">
    <property type="protein sequence ID" value="PVI07135.1"/>
    <property type="molecule type" value="Genomic_DNA"/>
</dbReference>
<reference evidence="1 2" key="1">
    <citation type="journal article" date="2018" name="Sci. Rep.">
        <title>Comparative genomics provides insights into the lifestyle and reveals functional heterogeneity of dark septate endophytic fungi.</title>
        <authorList>
            <person name="Knapp D.G."/>
            <person name="Nemeth J.B."/>
            <person name="Barry K."/>
            <person name="Hainaut M."/>
            <person name="Henrissat B."/>
            <person name="Johnson J."/>
            <person name="Kuo A."/>
            <person name="Lim J.H.P."/>
            <person name="Lipzen A."/>
            <person name="Nolan M."/>
            <person name="Ohm R.A."/>
            <person name="Tamas L."/>
            <person name="Grigoriev I.V."/>
            <person name="Spatafora J.W."/>
            <person name="Nagy L.G."/>
            <person name="Kovacs G.M."/>
        </authorList>
    </citation>
    <scope>NUCLEOTIDE SEQUENCE [LARGE SCALE GENOMIC DNA]</scope>
    <source>
        <strain evidence="1 2">DSE2036</strain>
    </source>
</reference>
<evidence type="ECO:0000313" key="2">
    <source>
        <dbReference type="Proteomes" id="UP000244855"/>
    </source>
</evidence>
<accession>A0A2V1ED04</accession>
<dbReference type="Proteomes" id="UP000244855">
    <property type="component" value="Unassembled WGS sequence"/>
</dbReference>
<protein>
    <submittedName>
        <fullName evidence="1">Uncharacterized protein</fullName>
    </submittedName>
</protein>
<name>A0A2V1ED04_9PLEO</name>
<dbReference type="OrthoDB" id="3784745at2759"/>
<sequence>MAKPPVFPSHPSPNDLHAAITVNRRSSNYFSITTPKKPWAPWYTLPTNQNMETRPCHHTGSRVHNLTCGHTIAVPRDSERCAANCTPSTTTTTTITDIPALSPHSEANRPTLTKICTSIFYALCYRQDMLRETGDPNPQTEFEHHQRLIHQIWNQQDVRLQPAVDLIGGNFACYLCNQPGPRKTRPAYILDQAPYCCVVVGYTDGDCAIIRELDRGILPQPPSGVLHPMHNRGGGGYSRGGRGGGYVHVRSRRDQKKPAQGVKDARITKSRVAEKRTVLSKMREEQMMEGLETLGV</sequence>
<organism evidence="1 2">
    <name type="scientific">Periconia macrospinosa</name>
    <dbReference type="NCBI Taxonomy" id="97972"/>
    <lineage>
        <taxon>Eukaryota</taxon>
        <taxon>Fungi</taxon>
        <taxon>Dikarya</taxon>
        <taxon>Ascomycota</taxon>
        <taxon>Pezizomycotina</taxon>
        <taxon>Dothideomycetes</taxon>
        <taxon>Pleosporomycetidae</taxon>
        <taxon>Pleosporales</taxon>
        <taxon>Massarineae</taxon>
        <taxon>Periconiaceae</taxon>
        <taxon>Periconia</taxon>
    </lineage>
</organism>
<proteinExistence type="predicted"/>
<gene>
    <name evidence="1" type="ORF">DM02DRAFT_666896</name>
</gene>